<sequence length="328" mass="34426">MIFRKTIIFLATVFLCQTTSFAAPATIIAGTGQAGFIDGKDGLLNKPIRLAPFGPGRILVADISNHAIRVVSRDGTVRTLAGGPDRKGHKDGPAETAKFNGPHGVAISPDGIIAVAGASSHTIRLIRPSGIKNGRQSYRVTTLAGQADETGMRDGPADQALFNSPHGLVWDNDGGLLVVDIGNASIRRIKDNIVTTVLTSDAPEMVMPIDIAPAPDGSFLIADAGNNKILRWRPGGKVETVAMDADLKVPHGVAEDRNGAVYVAEIGLHRIARLQNGHKDNIAGTGVAGNGTDQLDKPAAVLVHDGLLWIADLNNHRISVIDITGQGQ</sequence>
<protein>
    <recommendedName>
        <fullName evidence="2">SMP-30/Gluconolactonase/LRE-like region domain-containing protein</fullName>
    </recommendedName>
</protein>
<dbReference type="AlphaFoldDB" id="A0A3B0SAR2"/>
<dbReference type="SUPFAM" id="SSF101898">
    <property type="entry name" value="NHL repeat"/>
    <property type="match status" value="1"/>
</dbReference>
<dbReference type="PANTHER" id="PTHR46388">
    <property type="entry name" value="NHL REPEAT-CONTAINING PROTEIN 2"/>
    <property type="match status" value="1"/>
</dbReference>
<name>A0A3B0SAR2_9ZZZZ</name>
<dbReference type="Gene3D" id="2.120.10.30">
    <property type="entry name" value="TolB, C-terminal domain"/>
    <property type="match status" value="3"/>
</dbReference>
<organism evidence="1">
    <name type="scientific">hydrothermal vent metagenome</name>
    <dbReference type="NCBI Taxonomy" id="652676"/>
    <lineage>
        <taxon>unclassified sequences</taxon>
        <taxon>metagenomes</taxon>
        <taxon>ecological metagenomes</taxon>
    </lineage>
</organism>
<proteinExistence type="predicted"/>
<gene>
    <name evidence="1" type="ORF">MNBD_ALPHA01-1976</name>
</gene>
<reference evidence="1" key="1">
    <citation type="submission" date="2018-06" db="EMBL/GenBank/DDBJ databases">
        <authorList>
            <person name="Zhirakovskaya E."/>
        </authorList>
    </citation>
    <scope>NUCLEOTIDE SEQUENCE</scope>
</reference>
<accession>A0A3B0SAR2</accession>
<evidence type="ECO:0000313" key="1">
    <source>
        <dbReference type="EMBL" id="VAW02188.1"/>
    </source>
</evidence>
<dbReference type="InterPro" id="IPR011042">
    <property type="entry name" value="6-blade_b-propeller_TolB-like"/>
</dbReference>
<dbReference type="EMBL" id="UOEJ01000159">
    <property type="protein sequence ID" value="VAW02188.1"/>
    <property type="molecule type" value="Genomic_DNA"/>
</dbReference>
<dbReference type="PANTHER" id="PTHR46388:SF2">
    <property type="entry name" value="NHL REPEAT-CONTAINING PROTEIN 2"/>
    <property type="match status" value="1"/>
</dbReference>
<evidence type="ECO:0008006" key="2">
    <source>
        <dbReference type="Google" id="ProtNLM"/>
    </source>
</evidence>